<protein>
    <submittedName>
        <fullName evidence="4">ATP-binding protein</fullName>
    </submittedName>
</protein>
<dbReference type="EMBL" id="CP121682">
    <property type="protein sequence ID" value="WGD42954.1"/>
    <property type="molecule type" value="Genomic_DNA"/>
</dbReference>
<keyword evidence="1" id="KW-0808">Transferase</keyword>
<evidence type="ECO:0000256" key="1">
    <source>
        <dbReference type="ARBA" id="ARBA00022527"/>
    </source>
</evidence>
<dbReference type="GO" id="GO:0005524">
    <property type="term" value="F:ATP binding"/>
    <property type="evidence" value="ECO:0007669"/>
    <property type="project" value="UniProtKB-KW"/>
</dbReference>
<keyword evidence="4" id="KW-0067">ATP-binding</keyword>
<dbReference type="SUPFAM" id="SSF55874">
    <property type="entry name" value="ATPase domain of HSP90 chaperone/DNA topoisomerase II/histidine kinase"/>
    <property type="match status" value="1"/>
</dbReference>
<dbReference type="CDD" id="cd16936">
    <property type="entry name" value="HATPase_RsbW-like"/>
    <property type="match status" value="1"/>
</dbReference>
<sequence>MPAPESCATPGPGSPSEPVVHEDLLDYTPTQRSVPLARRRAARLVTEWGQPELAGDVALVVSELMTNALLHGSVPGRLIRIRLTLDTHALRVEVSDPRGERLPSPRPAESATDQFGRGLLLVGALTTRWGWEPRIVGKTVYAEWDAPKPCRLPRGREKARERDRQDGPSQLITPARHTGQSRASESRR</sequence>
<feature type="domain" description="Histidine kinase/HSP90-like ATPase" evidence="3">
    <location>
        <begin position="29"/>
        <end position="141"/>
    </location>
</feature>
<evidence type="ECO:0000256" key="2">
    <source>
        <dbReference type="SAM" id="MobiDB-lite"/>
    </source>
</evidence>
<reference evidence="4 5" key="1">
    <citation type="submission" date="2023-03" db="EMBL/GenBank/DDBJ databases">
        <authorList>
            <person name="Mo P."/>
        </authorList>
    </citation>
    <scope>NUCLEOTIDE SEQUENCE [LARGE SCALE GENOMIC DNA]</scope>
    <source>
        <strain evidence="4 5">HUAS 5</strain>
    </source>
</reference>
<dbReference type="Proteomes" id="UP001216440">
    <property type="component" value="Chromosome"/>
</dbReference>
<evidence type="ECO:0000259" key="3">
    <source>
        <dbReference type="Pfam" id="PF13581"/>
    </source>
</evidence>
<feature type="compositionally biased region" description="Polar residues" evidence="2">
    <location>
        <begin position="167"/>
        <end position="188"/>
    </location>
</feature>
<name>A0ABY8K5Q1_9ACTN</name>
<keyword evidence="5" id="KW-1185">Reference proteome</keyword>
<dbReference type="Pfam" id="PF13581">
    <property type="entry name" value="HATPase_c_2"/>
    <property type="match status" value="1"/>
</dbReference>
<evidence type="ECO:0000313" key="5">
    <source>
        <dbReference type="Proteomes" id="UP001216440"/>
    </source>
</evidence>
<dbReference type="PANTHER" id="PTHR35526">
    <property type="entry name" value="ANTI-SIGMA-F FACTOR RSBW-RELATED"/>
    <property type="match status" value="1"/>
</dbReference>
<keyword evidence="4" id="KW-0547">Nucleotide-binding</keyword>
<dbReference type="RefSeq" id="WP_279336007.1">
    <property type="nucleotide sequence ID" value="NZ_CP121682.1"/>
</dbReference>
<dbReference type="Gene3D" id="3.30.565.10">
    <property type="entry name" value="Histidine kinase-like ATPase, C-terminal domain"/>
    <property type="match status" value="1"/>
</dbReference>
<keyword evidence="1" id="KW-0418">Kinase</keyword>
<proteinExistence type="predicted"/>
<gene>
    <name evidence="4" type="ORF">PYS65_23995</name>
</gene>
<feature type="compositionally biased region" description="Basic and acidic residues" evidence="2">
    <location>
        <begin position="154"/>
        <end position="166"/>
    </location>
</feature>
<dbReference type="InterPro" id="IPR036890">
    <property type="entry name" value="HATPase_C_sf"/>
</dbReference>
<dbReference type="InterPro" id="IPR050267">
    <property type="entry name" value="Anti-sigma-factor_SerPK"/>
</dbReference>
<dbReference type="PANTHER" id="PTHR35526:SF3">
    <property type="entry name" value="ANTI-SIGMA-F FACTOR RSBW"/>
    <property type="match status" value="1"/>
</dbReference>
<accession>A0ABY8K5Q1</accession>
<feature type="region of interest" description="Disordered" evidence="2">
    <location>
        <begin position="147"/>
        <end position="188"/>
    </location>
</feature>
<organism evidence="4 5">
    <name type="scientific">Streptomyces cathayae</name>
    <dbReference type="NCBI Taxonomy" id="3031124"/>
    <lineage>
        <taxon>Bacteria</taxon>
        <taxon>Bacillati</taxon>
        <taxon>Actinomycetota</taxon>
        <taxon>Actinomycetes</taxon>
        <taxon>Kitasatosporales</taxon>
        <taxon>Streptomycetaceae</taxon>
        <taxon>Streptomyces</taxon>
    </lineage>
</organism>
<evidence type="ECO:0000313" key="4">
    <source>
        <dbReference type="EMBL" id="WGD42954.1"/>
    </source>
</evidence>
<keyword evidence="1" id="KW-0723">Serine/threonine-protein kinase</keyword>
<dbReference type="InterPro" id="IPR003594">
    <property type="entry name" value="HATPase_dom"/>
</dbReference>